<dbReference type="OrthoDB" id="5626122at2759"/>
<sequence>MEYDRHVPKATARIPDETRKGINDILIEDSNNSSNIVYSDKIGSDFTELRYLTKPKSRYPEIRLSFSKFYELCLRNYKKPEKITDIFNICDAGKKNKEKQIYYKGPSSRSLKKSDYGGIQKFKLNYFMVNHGKSDVDGHFGVLSRWFKDIERNMHLSSIEDLVSAFREKAETSENISDNSRNYHFQIYWKDAIHGLRIRAKVSSGFRNYPSLYLGDDVLMVCPLRSPDPSKYFNIVFRIKAKPDIRKNKHAHDRSNPLESDTEIMGSTSRNTQRTRMEMLRGIGESLSIYVVL</sequence>
<proteinExistence type="predicted"/>
<dbReference type="EMBL" id="MBFS01000542">
    <property type="protein sequence ID" value="PVV02259.1"/>
    <property type="molecule type" value="Genomic_DNA"/>
</dbReference>
<reference evidence="2 3" key="1">
    <citation type="journal article" date="2018" name="MBio">
        <title>Comparative Genomics Reveals the Core Gene Toolbox for the Fungus-Insect Symbiosis.</title>
        <authorList>
            <person name="Wang Y."/>
            <person name="Stata M."/>
            <person name="Wang W."/>
            <person name="Stajich J.E."/>
            <person name="White M.M."/>
            <person name="Moncalvo J.M."/>
        </authorList>
    </citation>
    <scope>NUCLEOTIDE SEQUENCE [LARGE SCALE GENOMIC DNA]</scope>
    <source>
        <strain evidence="2 3">SC-DP-2</strain>
    </source>
</reference>
<evidence type="ECO:0000313" key="3">
    <source>
        <dbReference type="Proteomes" id="UP000245609"/>
    </source>
</evidence>
<protein>
    <submittedName>
        <fullName evidence="2">Uncharacterized protein</fullName>
    </submittedName>
</protein>
<dbReference type="Proteomes" id="UP000245609">
    <property type="component" value="Unassembled WGS sequence"/>
</dbReference>
<keyword evidence="3" id="KW-1185">Reference proteome</keyword>
<evidence type="ECO:0000256" key="1">
    <source>
        <dbReference type="SAM" id="MobiDB-lite"/>
    </source>
</evidence>
<accession>A0A2T9ZCD8</accession>
<feature type="region of interest" description="Disordered" evidence="1">
    <location>
        <begin position="247"/>
        <end position="273"/>
    </location>
</feature>
<dbReference type="AlphaFoldDB" id="A0A2T9ZCD8"/>
<evidence type="ECO:0000313" key="2">
    <source>
        <dbReference type="EMBL" id="PVV02259.1"/>
    </source>
</evidence>
<name>A0A2T9ZCD8_9FUNG</name>
<organism evidence="2 3">
    <name type="scientific">Smittium megazygosporum</name>
    <dbReference type="NCBI Taxonomy" id="133381"/>
    <lineage>
        <taxon>Eukaryota</taxon>
        <taxon>Fungi</taxon>
        <taxon>Fungi incertae sedis</taxon>
        <taxon>Zoopagomycota</taxon>
        <taxon>Kickxellomycotina</taxon>
        <taxon>Harpellomycetes</taxon>
        <taxon>Harpellales</taxon>
        <taxon>Legeriomycetaceae</taxon>
        <taxon>Smittium</taxon>
    </lineage>
</organism>
<comment type="caution">
    <text evidence="2">The sequence shown here is derived from an EMBL/GenBank/DDBJ whole genome shotgun (WGS) entry which is preliminary data.</text>
</comment>
<gene>
    <name evidence="2" type="ORF">BB560_003293</name>
</gene>